<evidence type="ECO:0000256" key="12">
    <source>
        <dbReference type="SAM" id="Phobius"/>
    </source>
</evidence>
<keyword evidence="3 12" id="KW-0812">Transmembrane</keyword>
<dbReference type="PROSITE" id="PS50835">
    <property type="entry name" value="IG_LIKE"/>
    <property type="match status" value="2"/>
</dbReference>
<comment type="caution">
    <text evidence="14">The sequence shown here is derived from an EMBL/GenBank/DDBJ whole genome shotgun (WGS) entry which is preliminary data.</text>
</comment>
<evidence type="ECO:0000256" key="4">
    <source>
        <dbReference type="ARBA" id="ARBA00022729"/>
    </source>
</evidence>
<dbReference type="OrthoDB" id="8777224at2759"/>
<dbReference type="InterPro" id="IPR013106">
    <property type="entry name" value="Ig_V-set"/>
</dbReference>
<feature type="region of interest" description="Disordered" evidence="11">
    <location>
        <begin position="192"/>
        <end position="214"/>
    </location>
</feature>
<dbReference type="Proteomes" id="UP001152803">
    <property type="component" value="Unassembled WGS sequence"/>
</dbReference>
<dbReference type="Gene3D" id="2.60.40.10">
    <property type="entry name" value="Immunoglobulins"/>
    <property type="match status" value="2"/>
</dbReference>
<dbReference type="InterPro" id="IPR003599">
    <property type="entry name" value="Ig_sub"/>
</dbReference>
<evidence type="ECO:0000259" key="13">
    <source>
        <dbReference type="PROSITE" id="PS50835"/>
    </source>
</evidence>
<evidence type="ECO:0000256" key="5">
    <source>
        <dbReference type="ARBA" id="ARBA00022989"/>
    </source>
</evidence>
<feature type="domain" description="Ig-like" evidence="13">
    <location>
        <begin position="91"/>
        <end position="179"/>
    </location>
</feature>
<sequence>MLSPPTIYPPVRLSVPEGHYIILICPGHAPTDPAPLEWRRRDGQVVATKRGHLATSADVDKYSLLTDGSLYVKNLRPGDSGEFHCGGRAAADVEVLTGQDYIVSAGRTVQLPCRVTNKQTQKWTFRKSKHSERRVILTKYRNGTLRRGAQDPQSRFTHTDDNALHISLLRPSDTGEYWCNGKRAGILAVRAEKPDYTSHTPGTTEETDTETDVPENDDLDHESFLTAVLIGLCALILLAGAAVLLLMTRKRHRKGDKQETSQLRPLGLADEVRRPVTMATEEQQTETQGEIHYASLGRQNWRERPQSHGERHHVIYSTVAGGPG</sequence>
<proteinExistence type="predicted"/>
<organism evidence="14 15">
    <name type="scientific">Conger conger</name>
    <name type="common">Conger eel</name>
    <name type="synonym">Muraena conger</name>
    <dbReference type="NCBI Taxonomy" id="82655"/>
    <lineage>
        <taxon>Eukaryota</taxon>
        <taxon>Metazoa</taxon>
        <taxon>Chordata</taxon>
        <taxon>Craniata</taxon>
        <taxon>Vertebrata</taxon>
        <taxon>Euteleostomi</taxon>
        <taxon>Actinopterygii</taxon>
        <taxon>Neopterygii</taxon>
        <taxon>Teleostei</taxon>
        <taxon>Anguilliformes</taxon>
        <taxon>Congridae</taxon>
        <taxon>Conger</taxon>
    </lineage>
</organism>
<keyword evidence="10" id="KW-0393">Immunoglobulin domain</keyword>
<dbReference type="SUPFAM" id="SSF48726">
    <property type="entry name" value="Immunoglobulin"/>
    <property type="match status" value="2"/>
</dbReference>
<keyword evidence="9" id="KW-0325">Glycoprotein</keyword>
<evidence type="ECO:0000256" key="7">
    <source>
        <dbReference type="ARBA" id="ARBA00023157"/>
    </source>
</evidence>
<dbReference type="AlphaFoldDB" id="A0A9Q1DDJ7"/>
<dbReference type="InterPro" id="IPR051713">
    <property type="entry name" value="T-cell_Activation_Regulation"/>
</dbReference>
<evidence type="ECO:0000313" key="14">
    <source>
        <dbReference type="EMBL" id="KAJ8267471.1"/>
    </source>
</evidence>
<accession>A0A9Q1DDJ7</accession>
<evidence type="ECO:0000256" key="10">
    <source>
        <dbReference type="ARBA" id="ARBA00023319"/>
    </source>
</evidence>
<feature type="transmembrane region" description="Helical" evidence="12">
    <location>
        <begin position="224"/>
        <end position="247"/>
    </location>
</feature>
<keyword evidence="5 12" id="KW-1133">Transmembrane helix</keyword>
<dbReference type="GO" id="GO:0042130">
    <property type="term" value="P:negative regulation of T cell proliferation"/>
    <property type="evidence" value="ECO:0007669"/>
    <property type="project" value="TreeGrafter"/>
</dbReference>
<evidence type="ECO:0000313" key="15">
    <source>
        <dbReference type="Proteomes" id="UP001152803"/>
    </source>
</evidence>
<protein>
    <recommendedName>
        <fullName evidence="13">Ig-like domain-containing protein</fullName>
    </recommendedName>
</protein>
<evidence type="ECO:0000256" key="6">
    <source>
        <dbReference type="ARBA" id="ARBA00023136"/>
    </source>
</evidence>
<feature type="region of interest" description="Disordered" evidence="11">
    <location>
        <begin position="303"/>
        <end position="324"/>
    </location>
</feature>
<gene>
    <name evidence="14" type="ORF">COCON_G00126430</name>
</gene>
<evidence type="ECO:0000256" key="3">
    <source>
        <dbReference type="ARBA" id="ARBA00022692"/>
    </source>
</evidence>
<feature type="compositionally biased region" description="Acidic residues" evidence="11">
    <location>
        <begin position="205"/>
        <end position="214"/>
    </location>
</feature>
<dbReference type="InterPro" id="IPR036179">
    <property type="entry name" value="Ig-like_dom_sf"/>
</dbReference>
<dbReference type="GO" id="GO:0006955">
    <property type="term" value="P:immune response"/>
    <property type="evidence" value="ECO:0007669"/>
    <property type="project" value="TreeGrafter"/>
</dbReference>
<dbReference type="GO" id="GO:0031295">
    <property type="term" value="P:T cell costimulation"/>
    <property type="evidence" value="ECO:0007669"/>
    <property type="project" value="TreeGrafter"/>
</dbReference>
<name>A0A9Q1DDJ7_CONCO</name>
<dbReference type="PANTHER" id="PTHR25466">
    <property type="entry name" value="T-LYMPHOCYTE ACTIVATION ANTIGEN"/>
    <property type="match status" value="1"/>
</dbReference>
<dbReference type="InterPro" id="IPR003598">
    <property type="entry name" value="Ig_sub2"/>
</dbReference>
<dbReference type="GO" id="GO:0071222">
    <property type="term" value="P:cellular response to lipopolysaccharide"/>
    <property type="evidence" value="ECO:0007669"/>
    <property type="project" value="TreeGrafter"/>
</dbReference>
<dbReference type="GO" id="GO:0009897">
    <property type="term" value="C:external side of plasma membrane"/>
    <property type="evidence" value="ECO:0007669"/>
    <property type="project" value="TreeGrafter"/>
</dbReference>
<dbReference type="GO" id="GO:0042102">
    <property type="term" value="P:positive regulation of T cell proliferation"/>
    <property type="evidence" value="ECO:0007669"/>
    <property type="project" value="TreeGrafter"/>
</dbReference>
<evidence type="ECO:0000256" key="2">
    <source>
        <dbReference type="ARBA" id="ARBA00022475"/>
    </source>
</evidence>
<feature type="domain" description="Ig-like" evidence="13">
    <location>
        <begin position="4"/>
        <end position="85"/>
    </location>
</feature>
<keyword evidence="7" id="KW-1015">Disulfide bond</keyword>
<keyword evidence="15" id="KW-1185">Reference proteome</keyword>
<dbReference type="PANTHER" id="PTHR25466:SF9">
    <property type="entry name" value="FIBRONECTIN TYPE-III DOMAIN-CONTAINING PROTEIN"/>
    <property type="match status" value="1"/>
</dbReference>
<comment type="subcellular location">
    <subcellularLocation>
        <location evidence="1">Cell membrane</location>
        <topology evidence="1">Single-pass type I membrane protein</topology>
    </subcellularLocation>
</comment>
<dbReference type="InterPro" id="IPR013783">
    <property type="entry name" value="Ig-like_fold"/>
</dbReference>
<evidence type="ECO:0000256" key="1">
    <source>
        <dbReference type="ARBA" id="ARBA00004251"/>
    </source>
</evidence>
<evidence type="ECO:0000256" key="11">
    <source>
        <dbReference type="SAM" id="MobiDB-lite"/>
    </source>
</evidence>
<dbReference type="SMART" id="SM00406">
    <property type="entry name" value="IGv"/>
    <property type="match status" value="1"/>
</dbReference>
<dbReference type="Pfam" id="PF07686">
    <property type="entry name" value="V-set"/>
    <property type="match status" value="1"/>
</dbReference>
<feature type="compositionally biased region" description="Basic and acidic residues" evidence="11">
    <location>
        <begin position="303"/>
        <end position="313"/>
    </location>
</feature>
<dbReference type="EMBL" id="JAFJMO010000009">
    <property type="protein sequence ID" value="KAJ8267471.1"/>
    <property type="molecule type" value="Genomic_DNA"/>
</dbReference>
<keyword evidence="2" id="KW-1003">Cell membrane</keyword>
<dbReference type="SMART" id="SM00408">
    <property type="entry name" value="IGc2"/>
    <property type="match status" value="2"/>
</dbReference>
<dbReference type="GO" id="GO:0007166">
    <property type="term" value="P:cell surface receptor signaling pathway"/>
    <property type="evidence" value="ECO:0007669"/>
    <property type="project" value="TreeGrafter"/>
</dbReference>
<evidence type="ECO:0000256" key="9">
    <source>
        <dbReference type="ARBA" id="ARBA00023180"/>
    </source>
</evidence>
<evidence type="ECO:0000256" key="8">
    <source>
        <dbReference type="ARBA" id="ARBA00023170"/>
    </source>
</evidence>
<reference evidence="14" key="1">
    <citation type="journal article" date="2023" name="Science">
        <title>Genome structures resolve the early diversification of teleost fishes.</title>
        <authorList>
            <person name="Parey E."/>
            <person name="Louis A."/>
            <person name="Montfort J."/>
            <person name="Bouchez O."/>
            <person name="Roques C."/>
            <person name="Iampietro C."/>
            <person name="Lluch J."/>
            <person name="Castinel A."/>
            <person name="Donnadieu C."/>
            <person name="Desvignes T."/>
            <person name="Floi Bucao C."/>
            <person name="Jouanno E."/>
            <person name="Wen M."/>
            <person name="Mejri S."/>
            <person name="Dirks R."/>
            <person name="Jansen H."/>
            <person name="Henkel C."/>
            <person name="Chen W.J."/>
            <person name="Zahm M."/>
            <person name="Cabau C."/>
            <person name="Klopp C."/>
            <person name="Thompson A.W."/>
            <person name="Robinson-Rechavi M."/>
            <person name="Braasch I."/>
            <person name="Lecointre G."/>
            <person name="Bobe J."/>
            <person name="Postlethwait J.H."/>
            <person name="Berthelot C."/>
            <person name="Roest Crollius H."/>
            <person name="Guiguen Y."/>
        </authorList>
    </citation>
    <scope>NUCLEOTIDE SEQUENCE</scope>
    <source>
        <strain evidence="14">Concon-B</strain>
    </source>
</reference>
<dbReference type="SMART" id="SM00409">
    <property type="entry name" value="IG"/>
    <property type="match status" value="2"/>
</dbReference>
<keyword evidence="6 12" id="KW-0472">Membrane</keyword>
<dbReference type="InterPro" id="IPR007110">
    <property type="entry name" value="Ig-like_dom"/>
</dbReference>
<keyword evidence="4" id="KW-0732">Signal</keyword>
<keyword evidence="8" id="KW-0675">Receptor</keyword>